<name>A0A4R2P2W2_9FLAO</name>
<sequence>MNFSKTLLGQTIESVGWLIFIISLGLFLDSSFFANNYYEYGQQINTLLVVLVYSYLYWKGTSRVRQQLVYAFLIGLVGEYIFSIALGMYTYRLENIPHYIPFGHAVVFTGVYFFSRKQKVKFFRKQLELFFTISIAIYSLFLLLFKNDIFGFSLTILVFLSLRKYPKERLFYLSMFFIIGFIEVLGTSLGCWEWPSIAFGKFEFLPSSNPPSGICFFYYGLDRGTLSIYKRRNKAAWNRFKQMRSLKF</sequence>
<feature type="transmembrane region" description="Helical" evidence="1">
    <location>
        <begin position="70"/>
        <end position="90"/>
    </location>
</feature>
<gene>
    <name evidence="2" type="ORF">EV195_101656</name>
</gene>
<dbReference type="AlphaFoldDB" id="A0A4R2P2W2"/>
<keyword evidence="1" id="KW-0472">Membrane</keyword>
<organism evidence="2 3">
    <name type="scientific">Tenacibaculum skagerrakense</name>
    <dbReference type="NCBI Taxonomy" id="186571"/>
    <lineage>
        <taxon>Bacteria</taxon>
        <taxon>Pseudomonadati</taxon>
        <taxon>Bacteroidota</taxon>
        <taxon>Flavobacteriia</taxon>
        <taxon>Flavobacteriales</taxon>
        <taxon>Flavobacteriaceae</taxon>
        <taxon>Tenacibaculum</taxon>
    </lineage>
</organism>
<evidence type="ECO:0000313" key="3">
    <source>
        <dbReference type="Proteomes" id="UP000294564"/>
    </source>
</evidence>
<feature type="transmembrane region" description="Helical" evidence="1">
    <location>
        <begin position="7"/>
        <end position="28"/>
    </location>
</feature>
<keyword evidence="1" id="KW-0812">Transmembrane</keyword>
<dbReference type="RefSeq" id="WP_132792812.1">
    <property type="nucleotide sequence ID" value="NZ_SLXM01000001.1"/>
</dbReference>
<protein>
    <submittedName>
        <fullName evidence="2">Uncharacterized protein</fullName>
    </submittedName>
</protein>
<feature type="transmembrane region" description="Helical" evidence="1">
    <location>
        <begin position="96"/>
        <end position="115"/>
    </location>
</feature>
<comment type="caution">
    <text evidence="2">The sequence shown here is derived from an EMBL/GenBank/DDBJ whole genome shotgun (WGS) entry which is preliminary data.</text>
</comment>
<evidence type="ECO:0000256" key="1">
    <source>
        <dbReference type="SAM" id="Phobius"/>
    </source>
</evidence>
<dbReference type="EMBL" id="SLXM01000001">
    <property type="protein sequence ID" value="TCP28478.1"/>
    <property type="molecule type" value="Genomic_DNA"/>
</dbReference>
<evidence type="ECO:0000313" key="2">
    <source>
        <dbReference type="EMBL" id="TCP28478.1"/>
    </source>
</evidence>
<proteinExistence type="predicted"/>
<accession>A0A4R2P2W2</accession>
<dbReference type="OrthoDB" id="977790at2"/>
<keyword evidence="3" id="KW-1185">Reference proteome</keyword>
<dbReference type="Proteomes" id="UP000294564">
    <property type="component" value="Unassembled WGS sequence"/>
</dbReference>
<reference evidence="2 3" key="1">
    <citation type="submission" date="2019-03" db="EMBL/GenBank/DDBJ databases">
        <title>Genomic Encyclopedia of Type Strains, Phase IV (KMG-IV): sequencing the most valuable type-strain genomes for metagenomic binning, comparative biology and taxonomic classification.</title>
        <authorList>
            <person name="Goeker M."/>
        </authorList>
    </citation>
    <scope>NUCLEOTIDE SEQUENCE [LARGE SCALE GENOMIC DNA]</scope>
    <source>
        <strain evidence="2 3">DSM 14836</strain>
    </source>
</reference>
<feature type="transmembrane region" description="Helical" evidence="1">
    <location>
        <begin position="170"/>
        <end position="192"/>
    </location>
</feature>
<keyword evidence="1" id="KW-1133">Transmembrane helix</keyword>
<feature type="transmembrane region" description="Helical" evidence="1">
    <location>
        <begin position="127"/>
        <end position="145"/>
    </location>
</feature>